<keyword evidence="2" id="KW-1185">Reference proteome</keyword>
<evidence type="ECO:0000313" key="2">
    <source>
        <dbReference type="Proteomes" id="UP001057402"/>
    </source>
</evidence>
<organism evidence="1 2">
    <name type="scientific">Melastoma candidum</name>
    <dbReference type="NCBI Taxonomy" id="119954"/>
    <lineage>
        <taxon>Eukaryota</taxon>
        <taxon>Viridiplantae</taxon>
        <taxon>Streptophyta</taxon>
        <taxon>Embryophyta</taxon>
        <taxon>Tracheophyta</taxon>
        <taxon>Spermatophyta</taxon>
        <taxon>Magnoliopsida</taxon>
        <taxon>eudicotyledons</taxon>
        <taxon>Gunneridae</taxon>
        <taxon>Pentapetalae</taxon>
        <taxon>rosids</taxon>
        <taxon>malvids</taxon>
        <taxon>Myrtales</taxon>
        <taxon>Melastomataceae</taxon>
        <taxon>Melastomatoideae</taxon>
        <taxon>Melastomateae</taxon>
        <taxon>Melastoma</taxon>
    </lineage>
</organism>
<comment type="caution">
    <text evidence="1">The sequence shown here is derived from an EMBL/GenBank/DDBJ whole genome shotgun (WGS) entry which is preliminary data.</text>
</comment>
<sequence>MERRTVRYPYAANPRKFRGFRIGRRLSGVFRWAASRRRRARNPFTMILNAARRGLGCGGFGYSRLGPEEPSLERRKPWDVPKGHLAVNVEGGAGGDRRTVLVPVVYVNHPLFGDLLREAEKVYGYEHDGGIITLPCGISELARVHDRIAAGEPQRQRKAVCCWTTNSNSNSKRRLLV</sequence>
<protein>
    <submittedName>
        <fullName evidence="1">Uncharacterized protein</fullName>
    </submittedName>
</protein>
<reference evidence="2" key="1">
    <citation type="journal article" date="2023" name="Front. Plant Sci.">
        <title>Chromosomal-level genome assembly of Melastoma candidum provides insights into trichome evolution.</title>
        <authorList>
            <person name="Zhong Y."/>
            <person name="Wu W."/>
            <person name="Sun C."/>
            <person name="Zou P."/>
            <person name="Liu Y."/>
            <person name="Dai S."/>
            <person name="Zhou R."/>
        </authorList>
    </citation>
    <scope>NUCLEOTIDE SEQUENCE [LARGE SCALE GENOMIC DNA]</scope>
</reference>
<dbReference type="EMBL" id="CM042891">
    <property type="protein sequence ID" value="KAI4303231.1"/>
    <property type="molecule type" value="Genomic_DNA"/>
</dbReference>
<accession>A0ACB9L1T7</accession>
<gene>
    <name evidence="1" type="ORF">MLD38_038885</name>
</gene>
<proteinExistence type="predicted"/>
<dbReference type="Proteomes" id="UP001057402">
    <property type="component" value="Chromosome 12"/>
</dbReference>
<evidence type="ECO:0000313" key="1">
    <source>
        <dbReference type="EMBL" id="KAI4303231.1"/>
    </source>
</evidence>
<name>A0ACB9L1T7_9MYRT</name>